<dbReference type="PROSITE" id="PS00531">
    <property type="entry name" value="RNASE_T2_2"/>
    <property type="match status" value="1"/>
</dbReference>
<feature type="active site" evidence="1">
    <location>
        <position position="67"/>
    </location>
</feature>
<name>A0A8J2J1U9_9HEXA</name>
<accession>A0A8J2J1U9</accession>
<dbReference type="PANTHER" id="PTHR11240:SF22">
    <property type="entry name" value="RIBONUCLEASE T2"/>
    <property type="match status" value="1"/>
</dbReference>
<dbReference type="CDD" id="cd01061">
    <property type="entry name" value="RNase_T2_euk"/>
    <property type="match status" value="1"/>
</dbReference>
<sequence length="258" mass="29803">MLHWISTRLFLTVFQGILLTFTSSGETWDEIVFTQLWGYTSCLQFTDESHGQYHCRYEGRPSIWSIHGIWPSKTGTEGPGYCTKVKFDETLLEPIEDELNEYWYEINAEKEGAHFWSHEWVKHGSCAIELPKMDTELKYFQMGLQLRSQYDLYTILKDGGIVPQASPGGYHVNDIEAAIRKELKVLPYIQCYESKEEGKHVFHLLAVEICLSRSFEPIDCSHDRESELQRSGDYGATVKCPADAMILYNDNSPTRHEL</sequence>
<protein>
    <submittedName>
        <fullName evidence="3">Uncharacterized protein</fullName>
    </submittedName>
</protein>
<dbReference type="Proteomes" id="UP000708208">
    <property type="component" value="Unassembled WGS sequence"/>
</dbReference>
<dbReference type="PANTHER" id="PTHR11240">
    <property type="entry name" value="RIBONUCLEASE T2"/>
    <property type="match status" value="1"/>
</dbReference>
<feature type="signal peptide" evidence="2">
    <location>
        <begin position="1"/>
        <end position="25"/>
    </location>
</feature>
<keyword evidence="2" id="KW-0732">Signal</keyword>
<feature type="chain" id="PRO_5035161922" evidence="2">
    <location>
        <begin position="26"/>
        <end position="258"/>
    </location>
</feature>
<dbReference type="EMBL" id="CAJVCH010007313">
    <property type="protein sequence ID" value="CAG7660266.1"/>
    <property type="molecule type" value="Genomic_DNA"/>
</dbReference>
<evidence type="ECO:0000256" key="2">
    <source>
        <dbReference type="SAM" id="SignalP"/>
    </source>
</evidence>
<keyword evidence="4" id="KW-1185">Reference proteome</keyword>
<proteinExistence type="predicted"/>
<dbReference type="GO" id="GO:0003723">
    <property type="term" value="F:RNA binding"/>
    <property type="evidence" value="ECO:0007669"/>
    <property type="project" value="InterPro"/>
</dbReference>
<dbReference type="InterPro" id="IPR033697">
    <property type="entry name" value="Ribonuclease_T2_eukaryotic"/>
</dbReference>
<dbReference type="InterPro" id="IPR033130">
    <property type="entry name" value="RNase_T2_His_AS_2"/>
</dbReference>
<gene>
    <name evidence="3" type="ORF">AFUS01_LOCUS1315</name>
</gene>
<feature type="active site" evidence="1">
    <location>
        <position position="119"/>
    </location>
</feature>
<feature type="active site" evidence="1">
    <location>
        <position position="123"/>
    </location>
</feature>
<comment type="caution">
    <text evidence="3">The sequence shown here is derived from an EMBL/GenBank/DDBJ whole genome shotgun (WGS) entry which is preliminary data.</text>
</comment>
<dbReference type="OrthoDB" id="435754at2759"/>
<dbReference type="GO" id="GO:0006401">
    <property type="term" value="P:RNA catabolic process"/>
    <property type="evidence" value="ECO:0007669"/>
    <property type="project" value="TreeGrafter"/>
</dbReference>
<dbReference type="InterPro" id="IPR001568">
    <property type="entry name" value="RNase_T2-like"/>
</dbReference>
<dbReference type="GO" id="GO:0033897">
    <property type="term" value="F:ribonuclease T2 activity"/>
    <property type="evidence" value="ECO:0007669"/>
    <property type="project" value="InterPro"/>
</dbReference>
<dbReference type="AlphaFoldDB" id="A0A8J2J1U9"/>
<organism evidence="3 4">
    <name type="scientific">Allacma fusca</name>
    <dbReference type="NCBI Taxonomy" id="39272"/>
    <lineage>
        <taxon>Eukaryota</taxon>
        <taxon>Metazoa</taxon>
        <taxon>Ecdysozoa</taxon>
        <taxon>Arthropoda</taxon>
        <taxon>Hexapoda</taxon>
        <taxon>Collembola</taxon>
        <taxon>Symphypleona</taxon>
        <taxon>Sminthuridae</taxon>
        <taxon>Allacma</taxon>
    </lineage>
</organism>
<dbReference type="Pfam" id="PF00445">
    <property type="entry name" value="Ribonuclease_T2"/>
    <property type="match status" value="1"/>
</dbReference>
<reference evidence="3" key="1">
    <citation type="submission" date="2021-06" db="EMBL/GenBank/DDBJ databases">
        <authorList>
            <person name="Hodson N. C."/>
            <person name="Mongue J. A."/>
            <person name="Jaron S. K."/>
        </authorList>
    </citation>
    <scope>NUCLEOTIDE SEQUENCE</scope>
</reference>
<evidence type="ECO:0000256" key="1">
    <source>
        <dbReference type="PIRSR" id="PIRSR633697-1"/>
    </source>
</evidence>
<evidence type="ECO:0000313" key="4">
    <source>
        <dbReference type="Proteomes" id="UP000708208"/>
    </source>
</evidence>
<dbReference type="GO" id="GO:0005576">
    <property type="term" value="C:extracellular region"/>
    <property type="evidence" value="ECO:0007669"/>
    <property type="project" value="TreeGrafter"/>
</dbReference>
<evidence type="ECO:0000313" key="3">
    <source>
        <dbReference type="EMBL" id="CAG7660266.1"/>
    </source>
</evidence>